<dbReference type="EMBL" id="LR746267">
    <property type="protein sequence ID" value="CAA7394670.1"/>
    <property type="molecule type" value="Genomic_DNA"/>
</dbReference>
<sequence length="529" mass="58055">MATAAARQRRSPPGEAEGEPEAKKMRSLQPPDFAGGRRGVVLNPADCDLDFTVDGDGLRGHALHEDGFAYCWSGARAAIGITAGKYCFGCRILSDQEVQMDDTPADQRHLCRIGVSRRDDPVGSLGETVGGGGFGGTGKFSTAGRFSDYGEKFGAGDTVVCAVDLESSSSAAVGFSLNGRWLGTAWRFDAGELRGSGLFPHVLLKNVAVDMQFSVEDGLVLEEGFKPWSSAVEDGNAIAGPSFLPAGNCEVVMMVGLPAAGKTTWAEKWAEDHPEKRYLLLGTNLALDQMKVPGLLRKKNYGERFERLMEMATGIFNTLLARAARTPRNYIIDQTNVYRSARKRKLRPFVDFRKIAVVVFPAMDELRWRSEKRVREMGKEVPAEAVNEMIANFVLPVRRDTPHADEPFDQLLGDIRVIIRKLPFRSARLLLAPALILSTPAAASAEAELTVTGEHPLLVLRFPAELRLVGGRAIIIPWGGRRGESLEISGRHRWPEIPSSSGEEVFCQQHTVRHLLERERGREKAAMVF</sequence>
<dbReference type="InterPro" id="IPR003877">
    <property type="entry name" value="SPRY_dom"/>
</dbReference>
<dbReference type="PANTHER" id="PTHR12381">
    <property type="entry name" value="HETEROGENEOUS NUCLEAR RIBONUCLEOPROTEIN U FAMILY MEMBER"/>
    <property type="match status" value="1"/>
</dbReference>
<keyword evidence="4" id="KW-1185">Reference proteome</keyword>
<dbReference type="SUPFAM" id="SSF52540">
    <property type="entry name" value="P-loop containing nucleoside triphosphate hydrolases"/>
    <property type="match status" value="1"/>
</dbReference>
<feature type="region of interest" description="Disordered" evidence="1">
    <location>
        <begin position="1"/>
        <end position="37"/>
    </location>
</feature>
<evidence type="ECO:0000259" key="2">
    <source>
        <dbReference type="SMART" id="SM00449"/>
    </source>
</evidence>
<dbReference type="SUPFAM" id="SSF49899">
    <property type="entry name" value="Concanavalin A-like lectins/glucanases"/>
    <property type="match status" value="1"/>
</dbReference>
<name>A0A7I8KA77_SPIIN</name>
<dbReference type="GO" id="GO:0000380">
    <property type="term" value="P:alternative mRNA splicing, via spliceosome"/>
    <property type="evidence" value="ECO:0007669"/>
    <property type="project" value="TreeGrafter"/>
</dbReference>
<proteinExistence type="predicted"/>
<dbReference type="InterPro" id="IPR013320">
    <property type="entry name" value="ConA-like_dom_sf"/>
</dbReference>
<dbReference type="InterPro" id="IPR027417">
    <property type="entry name" value="P-loop_NTPase"/>
</dbReference>
<organism evidence="3 4">
    <name type="scientific">Spirodela intermedia</name>
    <name type="common">Intermediate duckweed</name>
    <dbReference type="NCBI Taxonomy" id="51605"/>
    <lineage>
        <taxon>Eukaryota</taxon>
        <taxon>Viridiplantae</taxon>
        <taxon>Streptophyta</taxon>
        <taxon>Embryophyta</taxon>
        <taxon>Tracheophyta</taxon>
        <taxon>Spermatophyta</taxon>
        <taxon>Magnoliopsida</taxon>
        <taxon>Liliopsida</taxon>
        <taxon>Araceae</taxon>
        <taxon>Lemnoideae</taxon>
        <taxon>Spirodela</taxon>
    </lineage>
</organism>
<dbReference type="Gene3D" id="3.40.50.300">
    <property type="entry name" value="P-loop containing nucleotide triphosphate hydrolases"/>
    <property type="match status" value="1"/>
</dbReference>
<dbReference type="GO" id="GO:0003723">
    <property type="term" value="F:RNA binding"/>
    <property type="evidence" value="ECO:0007669"/>
    <property type="project" value="TreeGrafter"/>
</dbReference>
<dbReference type="OrthoDB" id="445357at2759"/>
<dbReference type="AlphaFoldDB" id="A0A7I8KA77"/>
<gene>
    <name evidence="3" type="ORF">SI8410_04005331</name>
</gene>
<dbReference type="Gene3D" id="2.60.120.920">
    <property type="match status" value="1"/>
</dbReference>
<dbReference type="Pfam" id="PF13671">
    <property type="entry name" value="AAA_33"/>
    <property type="match status" value="1"/>
</dbReference>
<dbReference type="Proteomes" id="UP000663760">
    <property type="component" value="Chromosome 4"/>
</dbReference>
<accession>A0A7I8KA77</accession>
<evidence type="ECO:0000313" key="3">
    <source>
        <dbReference type="EMBL" id="CAA7394670.1"/>
    </source>
</evidence>
<dbReference type="Pfam" id="PF00622">
    <property type="entry name" value="SPRY"/>
    <property type="match status" value="1"/>
</dbReference>
<protein>
    <recommendedName>
        <fullName evidence="2">SPRY domain-containing protein</fullName>
    </recommendedName>
</protein>
<dbReference type="GO" id="GO:0005634">
    <property type="term" value="C:nucleus"/>
    <property type="evidence" value="ECO:0007669"/>
    <property type="project" value="TreeGrafter"/>
</dbReference>
<evidence type="ECO:0000256" key="1">
    <source>
        <dbReference type="SAM" id="MobiDB-lite"/>
    </source>
</evidence>
<feature type="domain" description="SPRY" evidence="2">
    <location>
        <begin position="83"/>
        <end position="214"/>
    </location>
</feature>
<dbReference type="InterPro" id="IPR043136">
    <property type="entry name" value="B30.2/SPRY_sf"/>
</dbReference>
<evidence type="ECO:0000313" key="4">
    <source>
        <dbReference type="Proteomes" id="UP000663760"/>
    </source>
</evidence>
<reference evidence="3" key="1">
    <citation type="submission" date="2020-02" db="EMBL/GenBank/DDBJ databases">
        <authorList>
            <person name="Scholz U."/>
            <person name="Mascher M."/>
            <person name="Fiebig A."/>
        </authorList>
    </citation>
    <scope>NUCLEOTIDE SEQUENCE</scope>
</reference>
<dbReference type="SMART" id="SM00449">
    <property type="entry name" value="SPRY"/>
    <property type="match status" value="1"/>
</dbReference>
<dbReference type="PANTHER" id="PTHR12381:SF56">
    <property type="entry name" value="B30.2_SPRY DOMAIN-CONTAINING PROTEIN-RELATED"/>
    <property type="match status" value="1"/>
</dbReference>